<name>A0A934WR53_9FIRM</name>
<dbReference type="InterPro" id="IPR008513">
    <property type="entry name" value="tRNA(Met)_cyd_acetate_ligase"/>
</dbReference>
<keyword evidence="1 2" id="KW-0819">tRNA processing</keyword>
<comment type="catalytic activity">
    <reaction evidence="2">
        <text>cytidine(34) in elongator tRNA(Met) + acetate + ATP = N(4)-acetylcytidine(34) in elongator tRNA(Met) + AMP + diphosphate</text>
        <dbReference type="Rhea" id="RHEA:58144"/>
        <dbReference type="Rhea" id="RHEA-COMP:10693"/>
        <dbReference type="Rhea" id="RHEA-COMP:10694"/>
        <dbReference type="ChEBI" id="CHEBI:30089"/>
        <dbReference type="ChEBI" id="CHEBI:30616"/>
        <dbReference type="ChEBI" id="CHEBI:33019"/>
        <dbReference type="ChEBI" id="CHEBI:74900"/>
        <dbReference type="ChEBI" id="CHEBI:82748"/>
        <dbReference type="ChEBI" id="CHEBI:456215"/>
    </reaction>
</comment>
<reference evidence="3" key="1">
    <citation type="submission" date="2021-01" db="EMBL/GenBank/DDBJ databases">
        <title>Genome public.</title>
        <authorList>
            <person name="Liu C."/>
            <person name="Sun Q."/>
        </authorList>
    </citation>
    <scope>NUCLEOTIDE SEQUENCE</scope>
    <source>
        <strain evidence="3">M6</strain>
    </source>
</reference>
<dbReference type="HAMAP" id="MF_01539">
    <property type="entry name" value="TmcAL"/>
    <property type="match status" value="1"/>
</dbReference>
<keyword evidence="2" id="KW-0963">Cytoplasm</keyword>
<dbReference type="InterPro" id="IPR014729">
    <property type="entry name" value="Rossmann-like_a/b/a_fold"/>
</dbReference>
<keyword evidence="2" id="KW-0067">ATP-binding</keyword>
<dbReference type="GO" id="GO:0005737">
    <property type="term" value="C:cytoplasm"/>
    <property type="evidence" value="ECO:0007669"/>
    <property type="project" value="UniProtKB-SubCell"/>
</dbReference>
<comment type="caution">
    <text evidence="3">The sequence shown here is derived from an EMBL/GenBank/DDBJ whole genome shotgun (WGS) entry which is preliminary data.</text>
</comment>
<dbReference type="GO" id="GO:0000049">
    <property type="term" value="F:tRNA binding"/>
    <property type="evidence" value="ECO:0007669"/>
    <property type="project" value="UniProtKB-KW"/>
</dbReference>
<evidence type="ECO:0000256" key="1">
    <source>
        <dbReference type="ARBA" id="ARBA00022694"/>
    </source>
</evidence>
<dbReference type="RefSeq" id="WP_207752128.1">
    <property type="nucleotide sequence ID" value="NZ_JAEQMG010000041.1"/>
</dbReference>
<dbReference type="GO" id="GO:0016879">
    <property type="term" value="F:ligase activity, forming carbon-nitrogen bonds"/>
    <property type="evidence" value="ECO:0007669"/>
    <property type="project" value="UniProtKB-UniRule"/>
</dbReference>
<proteinExistence type="inferred from homology"/>
<keyword evidence="2" id="KW-0694">RNA-binding</keyword>
<keyword evidence="2" id="KW-0820">tRNA-binding</keyword>
<dbReference type="Proteomes" id="UP000633365">
    <property type="component" value="Unassembled WGS sequence"/>
</dbReference>
<gene>
    <name evidence="2" type="primary">tmcAL</name>
    <name evidence="3" type="ORF">JKK62_03505</name>
</gene>
<protein>
    <recommendedName>
        <fullName evidence="2">tRNA(Met) cytidine acetate ligase</fullName>
        <ecNumber evidence="2">6.3.4.-</ecNumber>
    </recommendedName>
</protein>
<dbReference type="EMBL" id="JAEQMG010000041">
    <property type="protein sequence ID" value="MBK6087727.1"/>
    <property type="molecule type" value="Genomic_DNA"/>
</dbReference>
<organism evidence="3 4">
    <name type="scientific">Ruminococcus difficilis</name>
    <dbReference type="NCBI Taxonomy" id="2763069"/>
    <lineage>
        <taxon>Bacteria</taxon>
        <taxon>Bacillati</taxon>
        <taxon>Bacillota</taxon>
        <taxon>Clostridia</taxon>
        <taxon>Eubacteriales</taxon>
        <taxon>Oscillospiraceae</taxon>
        <taxon>Ruminococcus</taxon>
    </lineage>
</organism>
<dbReference type="EC" id="6.3.4.-" evidence="2"/>
<comment type="subcellular location">
    <subcellularLocation>
        <location evidence="2">Cytoplasm</location>
    </subcellularLocation>
</comment>
<keyword evidence="4" id="KW-1185">Reference proteome</keyword>
<accession>A0A934WR53</accession>
<comment type="function">
    <text evidence="2">Catalyzes the formation of N(4)-acetylcytidine (ac(4)C) at the wobble position of elongator tRNA(Met), using acetate and ATP as substrates. First activates an acetate ion to form acetyladenylate (Ac-AMP) and then transfers the acetyl group to tRNA to form ac(4)C34.</text>
</comment>
<feature type="binding site" evidence="2">
    <location>
        <position position="177"/>
    </location>
    <ligand>
        <name>ATP</name>
        <dbReference type="ChEBI" id="CHEBI:30616"/>
    </ligand>
</feature>
<comment type="similarity">
    <text evidence="2">Belongs to the TmcAL family.</text>
</comment>
<sequence>MSRAAVICEFNPFHNGHKFLIEKIKSDPHNDVVCVMSGNFVQRGDIAITDKYARAKAALHNGADIVVELPTVYAMSGAQTFAENGVRIAAAMNCDRLYFGAENSISDLKEVTGLLENKLINDKIHDLMKNGQYYPKALSMAVGDKYAKVLDQPNNILAIEYIKACQKYGLLPIAIPRKGVNHDENIIRDGIASASKIRELIEKGESYKLLTPMEITNVSTIKSIEPAILYRLKTITAEELRKIADVSEGLEYRIIEAAKQYNSLSEIYNAIKTKRYTMARIRRIILSAFLGITAEMQSTPVPYLRILGVKSVLAGTLAGAKLPLIVRTKADYEDLNHISAKEIFKVDLRASEAMNIARHADPINEFTQGVIKI</sequence>
<dbReference type="GO" id="GO:0006400">
    <property type="term" value="P:tRNA modification"/>
    <property type="evidence" value="ECO:0007669"/>
    <property type="project" value="UniProtKB-UniRule"/>
</dbReference>
<feature type="binding site" evidence="2">
    <location>
        <position position="100"/>
    </location>
    <ligand>
        <name>ATP</name>
        <dbReference type="ChEBI" id="CHEBI:30616"/>
    </ligand>
</feature>
<dbReference type="Pfam" id="PF05636">
    <property type="entry name" value="HIGH_NTase1"/>
    <property type="match status" value="1"/>
</dbReference>
<dbReference type="SUPFAM" id="SSF52374">
    <property type="entry name" value="Nucleotidylyl transferase"/>
    <property type="match status" value="1"/>
</dbReference>
<feature type="binding site" evidence="2">
    <location>
        <begin position="7"/>
        <end position="20"/>
    </location>
    <ligand>
        <name>ATP</name>
        <dbReference type="ChEBI" id="CHEBI:30616"/>
    </ligand>
</feature>
<evidence type="ECO:0000256" key="2">
    <source>
        <dbReference type="HAMAP-Rule" id="MF_01539"/>
    </source>
</evidence>
<dbReference type="AlphaFoldDB" id="A0A934WR53"/>
<evidence type="ECO:0000313" key="3">
    <source>
        <dbReference type="EMBL" id="MBK6087727.1"/>
    </source>
</evidence>
<evidence type="ECO:0000313" key="4">
    <source>
        <dbReference type="Proteomes" id="UP000633365"/>
    </source>
</evidence>
<dbReference type="PANTHER" id="PTHR37825">
    <property type="entry name" value="TRNA(MET) CYTIDINE ACETATE LIGASE"/>
    <property type="match status" value="1"/>
</dbReference>
<comment type="caution">
    <text evidence="2">Lacks conserved residue(s) required for the propagation of feature annotation.</text>
</comment>
<feature type="binding site" evidence="2">
    <location>
        <position position="154"/>
    </location>
    <ligand>
        <name>ATP</name>
        <dbReference type="ChEBI" id="CHEBI:30616"/>
    </ligand>
</feature>
<dbReference type="PANTHER" id="PTHR37825:SF1">
    <property type="entry name" value="TRNA(MET) CYTIDINE ACETATE LIGASE"/>
    <property type="match status" value="1"/>
</dbReference>
<dbReference type="Gene3D" id="3.40.50.620">
    <property type="entry name" value="HUPs"/>
    <property type="match status" value="1"/>
</dbReference>
<dbReference type="GO" id="GO:0005524">
    <property type="term" value="F:ATP binding"/>
    <property type="evidence" value="ECO:0007669"/>
    <property type="project" value="UniProtKB-KW"/>
</dbReference>
<keyword evidence="2" id="KW-0436">Ligase</keyword>
<keyword evidence="2" id="KW-0547">Nucleotide-binding</keyword>